<evidence type="ECO:0000256" key="1">
    <source>
        <dbReference type="SAM" id="MobiDB-lite"/>
    </source>
</evidence>
<evidence type="ECO:0008006" key="4">
    <source>
        <dbReference type="Google" id="ProtNLM"/>
    </source>
</evidence>
<proteinExistence type="predicted"/>
<protein>
    <recommendedName>
        <fullName evidence="4">Fungal-type protein kinase domain-containing protein</fullName>
    </recommendedName>
</protein>
<dbReference type="EMBL" id="DF848738">
    <property type="protein sequence ID" value="GAT54656.1"/>
    <property type="molecule type" value="Genomic_DNA"/>
</dbReference>
<accession>A0ABQ0LXJ9</accession>
<reference evidence="2" key="1">
    <citation type="submission" date="2014-09" db="EMBL/GenBank/DDBJ databases">
        <title>Genome sequence of the luminous mushroom Mycena chlorophos for searching fungal bioluminescence genes.</title>
        <authorList>
            <person name="Tanaka Y."/>
            <person name="Kasuga D."/>
            <person name="Oba Y."/>
            <person name="Hase S."/>
            <person name="Sato K."/>
            <person name="Oba Y."/>
            <person name="Sakakibara Y."/>
        </authorList>
    </citation>
    <scope>NUCLEOTIDE SEQUENCE</scope>
</reference>
<organism evidence="2 3">
    <name type="scientific">Mycena chlorophos</name>
    <name type="common">Agaric fungus</name>
    <name type="synonym">Agaricus chlorophos</name>
    <dbReference type="NCBI Taxonomy" id="658473"/>
    <lineage>
        <taxon>Eukaryota</taxon>
        <taxon>Fungi</taxon>
        <taxon>Dikarya</taxon>
        <taxon>Basidiomycota</taxon>
        <taxon>Agaricomycotina</taxon>
        <taxon>Agaricomycetes</taxon>
        <taxon>Agaricomycetidae</taxon>
        <taxon>Agaricales</taxon>
        <taxon>Marasmiineae</taxon>
        <taxon>Mycenaceae</taxon>
        <taxon>Mycena</taxon>
    </lineage>
</organism>
<name>A0ABQ0LXJ9_MYCCL</name>
<feature type="region of interest" description="Disordered" evidence="1">
    <location>
        <begin position="109"/>
        <end position="200"/>
    </location>
</feature>
<sequence length="356" mass="39228">MEENLGRSCGRSGSPQGDGLVVAGPCKARQFRRRPPCTLRLLGPKRAGPAVCCLRNPPFGDASVASSPTRSIAVRAPLHSIWQNSQIRSLFSTAMVFRLKRELFPDGEYDSECEYSSDSDDEMQNASPPSSPSPEEQLARFPDPTTPPNNRRSKIEGATRVQHHTPLTGGTMVDGKTPTTPRNSSPVRVVRPRPLSPMGILPAGGPPLGLCKTPAWHREALGKDLAGQELSCDYIQAQDRFFLFLQFALGGRIAPTYNGTLSPRGVFRVWSRASGTGEPWWVRMHTGGGQYRIVKRDWAIGRCLLMSKLPENTAIARDLTLWAQKFHDDPVALPAADLRWLTVDSPEDLEDVDTEY</sequence>
<gene>
    <name evidence="2" type="ORF">MCHLO_11494</name>
</gene>
<evidence type="ECO:0000313" key="2">
    <source>
        <dbReference type="EMBL" id="GAT54656.1"/>
    </source>
</evidence>
<feature type="compositionally biased region" description="Acidic residues" evidence="1">
    <location>
        <begin position="109"/>
        <end position="123"/>
    </location>
</feature>
<feature type="compositionally biased region" description="Low complexity" evidence="1">
    <location>
        <begin position="181"/>
        <end position="200"/>
    </location>
</feature>
<evidence type="ECO:0000313" key="3">
    <source>
        <dbReference type="Proteomes" id="UP000815677"/>
    </source>
</evidence>
<dbReference type="Proteomes" id="UP000815677">
    <property type="component" value="Unassembled WGS sequence"/>
</dbReference>
<keyword evidence="3" id="KW-1185">Reference proteome</keyword>